<comment type="caution">
    <text evidence="2">The sequence shown here is derived from an EMBL/GenBank/DDBJ whole genome shotgun (WGS) entry which is preliminary data.</text>
</comment>
<dbReference type="AlphaFoldDB" id="A0A917ZYW8"/>
<reference evidence="2" key="2">
    <citation type="submission" date="2020-09" db="EMBL/GenBank/DDBJ databases">
        <authorList>
            <person name="Sun Q."/>
            <person name="Zhou Y."/>
        </authorList>
    </citation>
    <scope>NUCLEOTIDE SEQUENCE</scope>
    <source>
        <strain evidence="2">CGMCC 4.7201</strain>
    </source>
</reference>
<sequence>MQTIGIRDVSGDLLKRAATLGDMVGITNDRVLAGVLLPLSDSTAERLMQRNLGRIEEAIRASERETAAGELTSLDAALAEERPSQSGRRMPSRVSIRQLSGARLKQAAEASEVLVVTHANEALALLIPVTLQWTERLVERNLSRIRNSIDRGEQEITRSGLTSLDDFLRELSAEHEGLLTEDQIAEASEVLPPLLFPQDPLKRRIVGVKIITEGDRKRVVGMATDNFARPVTDPVVLPLPSLDEEQVLACVTNVVTQLGSTLAPKGKYVAGVGMQIAGHVHDDDVVATPDADWHHFALADRAQDLLGVPVILENDANALAARAQQRHDIGKDEHAAVILITECGVGAAFVDGGQVRRGSRGVAGEIGHIPVAAAQNAQCRCGRTGCLEAIATPHAIITQLREQGFSGDFGDAVEAARDLDNDLVRHAFTQAGAALGRVLATILIMSNPSTTVLYGPEALVGTERRYRSLTQPQADTDSAALPADEPPLNTAAGLFMHALAVMARARSVSTAFEDCERLFIRHTTDVDGAAAAAECLLQRLPSRLAPERRPRHGVA</sequence>
<evidence type="ECO:0000256" key="1">
    <source>
        <dbReference type="ARBA" id="ARBA00006479"/>
    </source>
</evidence>
<evidence type="ECO:0008006" key="4">
    <source>
        <dbReference type="Google" id="ProtNLM"/>
    </source>
</evidence>
<dbReference type="Pfam" id="PF00480">
    <property type="entry name" value="ROK"/>
    <property type="match status" value="1"/>
</dbReference>
<name>A0A917ZYW8_9ACTN</name>
<reference evidence="2" key="1">
    <citation type="journal article" date="2014" name="Int. J. Syst. Evol. Microbiol.">
        <title>Complete genome sequence of Corynebacterium casei LMG S-19264T (=DSM 44701T), isolated from a smear-ripened cheese.</title>
        <authorList>
            <consortium name="US DOE Joint Genome Institute (JGI-PGF)"/>
            <person name="Walter F."/>
            <person name="Albersmeier A."/>
            <person name="Kalinowski J."/>
            <person name="Ruckert C."/>
        </authorList>
    </citation>
    <scope>NUCLEOTIDE SEQUENCE</scope>
    <source>
        <strain evidence="2">CGMCC 4.7201</strain>
    </source>
</reference>
<dbReference type="SUPFAM" id="SSF53067">
    <property type="entry name" value="Actin-like ATPase domain"/>
    <property type="match status" value="1"/>
</dbReference>
<protein>
    <recommendedName>
        <fullName evidence="4">ROK family protein</fullName>
    </recommendedName>
</protein>
<gene>
    <name evidence="2" type="ORF">GCM10012280_70240</name>
</gene>
<dbReference type="PANTHER" id="PTHR18964:SF173">
    <property type="entry name" value="GLUCOKINASE"/>
    <property type="match status" value="1"/>
</dbReference>
<evidence type="ECO:0000313" key="3">
    <source>
        <dbReference type="Proteomes" id="UP000641932"/>
    </source>
</evidence>
<accession>A0A917ZYW8</accession>
<dbReference type="Proteomes" id="UP000641932">
    <property type="component" value="Unassembled WGS sequence"/>
</dbReference>
<dbReference type="Gene3D" id="3.30.420.40">
    <property type="match status" value="2"/>
</dbReference>
<dbReference type="InterPro" id="IPR000600">
    <property type="entry name" value="ROK"/>
</dbReference>
<organism evidence="2 3">
    <name type="scientific">Wenjunlia tyrosinilytica</name>
    <dbReference type="NCBI Taxonomy" id="1544741"/>
    <lineage>
        <taxon>Bacteria</taxon>
        <taxon>Bacillati</taxon>
        <taxon>Actinomycetota</taxon>
        <taxon>Actinomycetes</taxon>
        <taxon>Kitasatosporales</taxon>
        <taxon>Streptomycetaceae</taxon>
        <taxon>Wenjunlia</taxon>
    </lineage>
</organism>
<comment type="similarity">
    <text evidence="1">Belongs to the ROK (NagC/XylR) family.</text>
</comment>
<dbReference type="InterPro" id="IPR043129">
    <property type="entry name" value="ATPase_NBD"/>
</dbReference>
<dbReference type="EMBL" id="BMMS01000065">
    <property type="protein sequence ID" value="GGP00766.1"/>
    <property type="molecule type" value="Genomic_DNA"/>
</dbReference>
<proteinExistence type="inferred from homology"/>
<keyword evidence="3" id="KW-1185">Reference proteome</keyword>
<dbReference type="PANTHER" id="PTHR18964">
    <property type="entry name" value="ROK (REPRESSOR, ORF, KINASE) FAMILY"/>
    <property type="match status" value="1"/>
</dbReference>
<evidence type="ECO:0000313" key="2">
    <source>
        <dbReference type="EMBL" id="GGP00766.1"/>
    </source>
</evidence>